<dbReference type="EMBL" id="FZOB01000011">
    <property type="protein sequence ID" value="SNR85873.1"/>
    <property type="molecule type" value="Genomic_DNA"/>
</dbReference>
<reference evidence="5" key="1">
    <citation type="submission" date="2017-06" db="EMBL/GenBank/DDBJ databases">
        <authorList>
            <person name="Varghese N."/>
            <person name="Submissions S."/>
        </authorList>
    </citation>
    <scope>NUCLEOTIDE SEQUENCE [LARGE SCALE GENOMIC DNA]</scope>
    <source>
        <strain evidence="5">DSM 15668</strain>
    </source>
</reference>
<evidence type="ECO:0000256" key="2">
    <source>
        <dbReference type="ARBA" id="ARBA00023235"/>
    </source>
</evidence>
<evidence type="ECO:0000259" key="3">
    <source>
        <dbReference type="PROSITE" id="PS50984"/>
    </source>
</evidence>
<dbReference type="GO" id="GO:0140098">
    <property type="term" value="F:catalytic activity, acting on RNA"/>
    <property type="evidence" value="ECO:0007669"/>
    <property type="project" value="UniProtKB-ARBA"/>
</dbReference>
<dbReference type="PANTHER" id="PTHR13326">
    <property type="entry name" value="TRNA PSEUDOURIDINE SYNTHASE D"/>
    <property type="match status" value="1"/>
</dbReference>
<evidence type="ECO:0000256" key="1">
    <source>
        <dbReference type="ARBA" id="ARBA00007953"/>
    </source>
</evidence>
<dbReference type="OrthoDB" id="11909at2"/>
<dbReference type="GO" id="GO:0009982">
    <property type="term" value="F:pseudouridine synthase activity"/>
    <property type="evidence" value="ECO:0007669"/>
    <property type="project" value="InterPro"/>
</dbReference>
<dbReference type="AlphaFoldDB" id="A0A238ZT75"/>
<sequence length="363" mass="42384">MAKIKFSPEDFKVKEILNDNFFKNRGDYRIYRLWKRGLETQEVMERIAKISKIPVKFIGYGGLKDKNAETVQFISIPAKYSLKELNKGNLKLSFCGFSTSPITSSSIKRNRFEIVVRETLKDKEKIEIIRRAGVPNYYGEQRFISLRKGQLFIHHLISRNYKQAIEYLFTPAGWENSKSRKGKKAFLEGNFKEAVLLLSGWRKKIAQYLLKIPAASPETLFKLIPRKEIEFQINIFQSLLFNKAVASMIKKSGKELFAFKYKAGIMFFPVEKPGIPEKIEMFYPEIKNPIYAPILRKEGIKVDSMKRFSGYFHRFSRKTFVRVENFEITEMKEKTVLKFELPSGSYATNVVRFLFNSIKFKGV</sequence>
<dbReference type="RefSeq" id="WP_143341009.1">
    <property type="nucleotide sequence ID" value="NZ_FZOB01000011.1"/>
</dbReference>
<organism evidence="4 5">
    <name type="scientific">Desulfurobacterium atlanticum</name>
    <dbReference type="NCBI Taxonomy" id="240169"/>
    <lineage>
        <taxon>Bacteria</taxon>
        <taxon>Pseudomonadati</taxon>
        <taxon>Aquificota</taxon>
        <taxon>Aquificia</taxon>
        <taxon>Desulfurobacteriales</taxon>
        <taxon>Desulfurobacteriaceae</taxon>
        <taxon>Desulfurobacterium</taxon>
    </lineage>
</organism>
<evidence type="ECO:0000313" key="5">
    <source>
        <dbReference type="Proteomes" id="UP000198405"/>
    </source>
</evidence>
<accession>A0A238ZT75</accession>
<dbReference type="InterPro" id="IPR011760">
    <property type="entry name" value="PsdUridine_synth_TruD_insert"/>
</dbReference>
<dbReference type="GO" id="GO:0001522">
    <property type="term" value="P:pseudouridine synthesis"/>
    <property type="evidence" value="ECO:0007669"/>
    <property type="project" value="InterPro"/>
</dbReference>
<proteinExistence type="inferred from homology"/>
<dbReference type="PROSITE" id="PS50984">
    <property type="entry name" value="TRUD"/>
    <property type="match status" value="1"/>
</dbReference>
<protein>
    <submittedName>
        <fullName evidence="4">tRNA pseudouridine13 synthase</fullName>
    </submittedName>
</protein>
<dbReference type="InterPro" id="IPR042214">
    <property type="entry name" value="TruD_catalytic"/>
</dbReference>
<dbReference type="Proteomes" id="UP000198405">
    <property type="component" value="Unassembled WGS sequence"/>
</dbReference>
<dbReference type="GO" id="GO:0003723">
    <property type="term" value="F:RNA binding"/>
    <property type="evidence" value="ECO:0007669"/>
    <property type="project" value="InterPro"/>
</dbReference>
<dbReference type="SUPFAM" id="SSF55120">
    <property type="entry name" value="Pseudouridine synthase"/>
    <property type="match status" value="1"/>
</dbReference>
<dbReference type="Pfam" id="PF01142">
    <property type="entry name" value="TruD"/>
    <property type="match status" value="2"/>
</dbReference>
<dbReference type="GO" id="GO:0006396">
    <property type="term" value="P:RNA processing"/>
    <property type="evidence" value="ECO:0007669"/>
    <property type="project" value="UniProtKB-ARBA"/>
</dbReference>
<dbReference type="InterPro" id="IPR020103">
    <property type="entry name" value="PsdUridine_synth_cat_dom_sf"/>
</dbReference>
<gene>
    <name evidence="4" type="ORF">SAMN06265340_11119</name>
</gene>
<evidence type="ECO:0000313" key="4">
    <source>
        <dbReference type="EMBL" id="SNR85873.1"/>
    </source>
</evidence>
<dbReference type="InterPro" id="IPR001656">
    <property type="entry name" value="PsdUridine_synth_TruD"/>
</dbReference>
<comment type="similarity">
    <text evidence="1">Belongs to the pseudouridine synthase TruD family.</text>
</comment>
<dbReference type="Gene3D" id="3.30.2350.20">
    <property type="entry name" value="TruD, catalytic domain"/>
    <property type="match status" value="2"/>
</dbReference>
<keyword evidence="2" id="KW-0413">Isomerase</keyword>
<keyword evidence="5" id="KW-1185">Reference proteome</keyword>
<dbReference type="PANTHER" id="PTHR13326:SF21">
    <property type="entry name" value="PSEUDOURIDYLATE SYNTHASE PUS7L"/>
    <property type="match status" value="1"/>
</dbReference>
<name>A0A238ZT75_9BACT</name>
<feature type="domain" description="TRUD" evidence="3">
    <location>
        <begin position="133"/>
        <end position="322"/>
    </location>
</feature>